<sequence>MFDAYNFRDCGKLGYIAFFYNEKQKLWTIKSFHVCDTSNTAIKDALERAGLLEDKQHETKRGL</sequence>
<name>A0A1F7FGN3_UNCRA</name>
<accession>A0A1F7FGN3</accession>
<organism evidence="1 2">
    <name type="scientific">Candidatus Raymondbacteria bacterium RIFOXYD12_FULL_49_13</name>
    <dbReference type="NCBI Taxonomy" id="1817890"/>
    <lineage>
        <taxon>Bacteria</taxon>
        <taxon>Raymondiibacteriota</taxon>
    </lineage>
</organism>
<protein>
    <submittedName>
        <fullName evidence="1">Uncharacterized protein</fullName>
    </submittedName>
</protein>
<dbReference type="AlphaFoldDB" id="A0A1F7FGN3"/>
<evidence type="ECO:0000313" key="1">
    <source>
        <dbReference type="EMBL" id="OGK05855.1"/>
    </source>
</evidence>
<dbReference type="Proteomes" id="UP000179243">
    <property type="component" value="Unassembled WGS sequence"/>
</dbReference>
<gene>
    <name evidence="1" type="ORF">A2519_04185</name>
</gene>
<comment type="caution">
    <text evidence="1">The sequence shown here is derived from an EMBL/GenBank/DDBJ whole genome shotgun (WGS) entry which is preliminary data.</text>
</comment>
<evidence type="ECO:0000313" key="2">
    <source>
        <dbReference type="Proteomes" id="UP000179243"/>
    </source>
</evidence>
<dbReference type="EMBL" id="MFYX01000046">
    <property type="protein sequence ID" value="OGK05855.1"/>
    <property type="molecule type" value="Genomic_DNA"/>
</dbReference>
<proteinExistence type="predicted"/>
<reference evidence="1 2" key="1">
    <citation type="journal article" date="2016" name="Nat. Commun.">
        <title>Thousands of microbial genomes shed light on interconnected biogeochemical processes in an aquifer system.</title>
        <authorList>
            <person name="Anantharaman K."/>
            <person name="Brown C.T."/>
            <person name="Hug L.A."/>
            <person name="Sharon I."/>
            <person name="Castelle C.J."/>
            <person name="Probst A.J."/>
            <person name="Thomas B.C."/>
            <person name="Singh A."/>
            <person name="Wilkins M.J."/>
            <person name="Karaoz U."/>
            <person name="Brodie E.L."/>
            <person name="Williams K.H."/>
            <person name="Hubbard S.S."/>
            <person name="Banfield J.F."/>
        </authorList>
    </citation>
    <scope>NUCLEOTIDE SEQUENCE [LARGE SCALE GENOMIC DNA]</scope>
</reference>